<evidence type="ECO:0000313" key="3">
    <source>
        <dbReference type="Proteomes" id="UP000014480"/>
    </source>
</evidence>
<feature type="region of interest" description="Disordered" evidence="1">
    <location>
        <begin position="1"/>
        <end position="33"/>
    </location>
</feature>
<evidence type="ECO:0000256" key="1">
    <source>
        <dbReference type="SAM" id="MobiDB-lite"/>
    </source>
</evidence>
<reference evidence="3" key="2">
    <citation type="journal article" date="2019" name="Mol. Plant Microbe Interact.">
        <title>Genome sequence resources for four phytopathogenic fungi from the Colletotrichum orbiculare species complex.</title>
        <authorList>
            <person name="Gan P."/>
            <person name="Tsushima A."/>
            <person name="Narusaka M."/>
            <person name="Narusaka Y."/>
            <person name="Takano Y."/>
            <person name="Kubo Y."/>
            <person name="Shirasu K."/>
        </authorList>
    </citation>
    <scope>GENOME REANNOTATION</scope>
    <source>
        <strain evidence="3">104-T / ATCC 96160 / CBS 514.97 / LARS 414 / MAFF 240422</strain>
    </source>
</reference>
<reference evidence="3" key="1">
    <citation type="journal article" date="2013" name="New Phytol.">
        <title>Comparative genomic and transcriptomic analyses reveal the hemibiotrophic stage shift of Colletotrichum fungi.</title>
        <authorList>
            <person name="Gan P."/>
            <person name="Ikeda K."/>
            <person name="Irieda H."/>
            <person name="Narusaka M."/>
            <person name="O'Connell R.J."/>
            <person name="Narusaka Y."/>
            <person name="Takano Y."/>
            <person name="Kubo Y."/>
            <person name="Shirasu K."/>
        </authorList>
    </citation>
    <scope>NUCLEOTIDE SEQUENCE [LARGE SCALE GENOMIC DNA]</scope>
    <source>
        <strain evidence="3">104-T / ATCC 96160 / CBS 514.97 / LARS 414 / MAFF 240422</strain>
    </source>
</reference>
<accession>A0A484FQ03</accession>
<protein>
    <submittedName>
        <fullName evidence="2">Uncharacterized protein</fullName>
    </submittedName>
</protein>
<dbReference type="Proteomes" id="UP000014480">
    <property type="component" value="Unassembled WGS sequence"/>
</dbReference>
<name>A0A484FQ03_COLOR</name>
<sequence length="67" mass="7187">MLIGNQGSGSQPGYANLPPGNVSHRGIRGPLSTVPKEWNMVSKGCAKNKIPTQRIDLVEAVTSTLQW</sequence>
<dbReference type="AlphaFoldDB" id="A0A484FQ03"/>
<keyword evidence="3" id="KW-1185">Reference proteome</keyword>
<dbReference type="EMBL" id="AMCV02000017">
    <property type="protein sequence ID" value="TDZ20529.1"/>
    <property type="molecule type" value="Genomic_DNA"/>
</dbReference>
<organism evidence="2 3">
    <name type="scientific">Colletotrichum orbiculare (strain 104-T / ATCC 96160 / CBS 514.97 / LARS 414 / MAFF 240422)</name>
    <name type="common">Cucumber anthracnose fungus</name>
    <name type="synonym">Colletotrichum lagenarium</name>
    <dbReference type="NCBI Taxonomy" id="1213857"/>
    <lineage>
        <taxon>Eukaryota</taxon>
        <taxon>Fungi</taxon>
        <taxon>Dikarya</taxon>
        <taxon>Ascomycota</taxon>
        <taxon>Pezizomycotina</taxon>
        <taxon>Sordariomycetes</taxon>
        <taxon>Hypocreomycetidae</taxon>
        <taxon>Glomerellales</taxon>
        <taxon>Glomerellaceae</taxon>
        <taxon>Colletotrichum</taxon>
        <taxon>Colletotrichum orbiculare species complex</taxon>
    </lineage>
</organism>
<evidence type="ECO:0000313" key="2">
    <source>
        <dbReference type="EMBL" id="TDZ20529.1"/>
    </source>
</evidence>
<gene>
    <name evidence="2" type="ORF">Cob_v006473</name>
</gene>
<comment type="caution">
    <text evidence="2">The sequence shown here is derived from an EMBL/GenBank/DDBJ whole genome shotgun (WGS) entry which is preliminary data.</text>
</comment>
<proteinExistence type="predicted"/>